<name>A0ABV6QB40_9FLAO</name>
<keyword evidence="2" id="KW-1185">Reference proteome</keyword>
<gene>
    <name evidence="1" type="ORF">ACFFGA_13110</name>
</gene>
<reference evidence="1 2" key="1">
    <citation type="submission" date="2024-09" db="EMBL/GenBank/DDBJ databases">
        <authorList>
            <person name="Sun Q."/>
            <person name="Mori K."/>
        </authorList>
    </citation>
    <scope>NUCLEOTIDE SEQUENCE [LARGE SCALE GENOMIC DNA]</scope>
    <source>
        <strain evidence="1 2">NCAIM B.02481</strain>
    </source>
</reference>
<proteinExistence type="predicted"/>
<comment type="caution">
    <text evidence="1">The sequence shown here is derived from an EMBL/GenBank/DDBJ whole genome shotgun (WGS) entry which is preliminary data.</text>
</comment>
<accession>A0ABV6QB40</accession>
<organism evidence="1 2">
    <name type="scientific">Winogradskyella pulchriflava</name>
    <dbReference type="NCBI Taxonomy" id="1110688"/>
    <lineage>
        <taxon>Bacteria</taxon>
        <taxon>Pseudomonadati</taxon>
        <taxon>Bacteroidota</taxon>
        <taxon>Flavobacteriia</taxon>
        <taxon>Flavobacteriales</taxon>
        <taxon>Flavobacteriaceae</taxon>
        <taxon>Winogradskyella</taxon>
    </lineage>
</organism>
<dbReference type="RefSeq" id="WP_386064757.1">
    <property type="nucleotide sequence ID" value="NZ_JBHLTQ010000006.1"/>
</dbReference>
<dbReference type="Proteomes" id="UP001589832">
    <property type="component" value="Unassembled WGS sequence"/>
</dbReference>
<dbReference type="EMBL" id="JBHLTQ010000006">
    <property type="protein sequence ID" value="MFC0605503.1"/>
    <property type="molecule type" value="Genomic_DNA"/>
</dbReference>
<protein>
    <submittedName>
        <fullName evidence="1">DUF2141 domain-containing protein</fullName>
    </submittedName>
</protein>
<evidence type="ECO:0000313" key="2">
    <source>
        <dbReference type="Proteomes" id="UP001589832"/>
    </source>
</evidence>
<sequence>MKNFILTIALVLTSAFGFSQEEHKGITITVTIDNAKNDKGKVLMSLHTSDTFMKGKGIVDAESEIKDGKVTITFENVKPGDYAIMALHDENGNERMDFQENGMPLESYGMSNNVMSFGPPQYDDAKFKVEDKDLELNIRF</sequence>
<dbReference type="InterPro" id="IPR018673">
    <property type="entry name" value="DUF2141"/>
</dbReference>
<dbReference type="Pfam" id="PF09912">
    <property type="entry name" value="DUF2141"/>
    <property type="match status" value="1"/>
</dbReference>
<evidence type="ECO:0000313" key="1">
    <source>
        <dbReference type="EMBL" id="MFC0605503.1"/>
    </source>
</evidence>